<dbReference type="Gene3D" id="3.10.450.620">
    <property type="entry name" value="JHP933, nucleotidyltransferase-like core domain"/>
    <property type="match status" value="1"/>
</dbReference>
<dbReference type="RefSeq" id="WP_167228150.1">
    <property type="nucleotide sequence ID" value="NZ_JAAQPH010000017.1"/>
</dbReference>
<gene>
    <name evidence="1" type="ORF">HBA54_20545</name>
</gene>
<organism evidence="1 2">
    <name type="scientific">Pelagibius litoralis</name>
    <dbReference type="NCBI Taxonomy" id="374515"/>
    <lineage>
        <taxon>Bacteria</taxon>
        <taxon>Pseudomonadati</taxon>
        <taxon>Pseudomonadota</taxon>
        <taxon>Alphaproteobacteria</taxon>
        <taxon>Rhodospirillales</taxon>
        <taxon>Rhodovibrionaceae</taxon>
        <taxon>Pelagibius</taxon>
    </lineage>
</organism>
<dbReference type="AlphaFoldDB" id="A0A967K9E8"/>
<dbReference type="EMBL" id="JAAQPH010000017">
    <property type="protein sequence ID" value="NIA70993.1"/>
    <property type="molecule type" value="Genomic_DNA"/>
</dbReference>
<dbReference type="InterPro" id="IPR014942">
    <property type="entry name" value="AbiEii"/>
</dbReference>
<accession>A0A967K9E8</accession>
<proteinExistence type="predicted"/>
<sequence length="340" mass="37868">MPTEQYLELAAVDQKEVLATAAQASGRDENTLEKDVWVVWALSVLFENEIGQHLSFKGGTSLSKAYRAIDRFSEDIDLTYDIRSIIPEMAGHGDGLPPSRSQSQKWTEKVRERLPQWIADTVSPLLQASIKEQGLTATLKQETKERLFIDYRPGLFDEGGYVRSEIMLEFGARSTGEPTEVHEVACDAAAYVPEVAFPVARPRVMKVERTFWEKATAAHVYCAQEQLKGERFARHWHDLAALAQTEFLNSALQDKEVAATVANHKAMFFREKALDGTVVDYKAAVTGSLRLVPNGDARLALEKDYAAMTTAGMFYSEPRPFSEILAVCSEIEARANANST</sequence>
<dbReference type="GO" id="GO:0016740">
    <property type="term" value="F:transferase activity"/>
    <property type="evidence" value="ECO:0007669"/>
    <property type="project" value="UniProtKB-KW"/>
</dbReference>
<keyword evidence="1" id="KW-0808">Transferase</keyword>
<protein>
    <submittedName>
        <fullName evidence="1">Nucleotidyl transferase AbiEii/AbiGii toxin family protein</fullName>
    </submittedName>
</protein>
<comment type="caution">
    <text evidence="1">The sequence shown here is derived from an EMBL/GenBank/DDBJ whole genome shotgun (WGS) entry which is preliminary data.</text>
</comment>
<evidence type="ECO:0000313" key="2">
    <source>
        <dbReference type="Proteomes" id="UP000761264"/>
    </source>
</evidence>
<keyword evidence="2" id="KW-1185">Reference proteome</keyword>
<dbReference type="Proteomes" id="UP000761264">
    <property type="component" value="Unassembled WGS sequence"/>
</dbReference>
<reference evidence="1" key="1">
    <citation type="submission" date="2020-03" db="EMBL/GenBank/DDBJ databases">
        <title>Genome of Pelagibius litoralis DSM 21314T.</title>
        <authorList>
            <person name="Wang G."/>
        </authorList>
    </citation>
    <scope>NUCLEOTIDE SEQUENCE</scope>
    <source>
        <strain evidence="1">DSM 21314</strain>
    </source>
</reference>
<dbReference type="Pfam" id="PF08843">
    <property type="entry name" value="AbiEii"/>
    <property type="match status" value="1"/>
</dbReference>
<evidence type="ECO:0000313" key="1">
    <source>
        <dbReference type="EMBL" id="NIA70993.1"/>
    </source>
</evidence>
<name>A0A967K9E8_9PROT</name>